<feature type="compositionally biased region" description="Basic residues" evidence="1">
    <location>
        <begin position="66"/>
        <end position="75"/>
    </location>
</feature>
<accession>F5XG71</accession>
<proteinExistence type="predicted"/>
<evidence type="ECO:0000256" key="1">
    <source>
        <dbReference type="SAM" id="MobiDB-lite"/>
    </source>
</evidence>
<protein>
    <submittedName>
        <fullName evidence="2">Uncharacterized protein</fullName>
    </submittedName>
</protein>
<dbReference type="AlphaFoldDB" id="F5XG71"/>
<gene>
    <name evidence="2" type="ordered locus">MLP_49910</name>
</gene>
<keyword evidence="3" id="KW-1185">Reference proteome</keyword>
<evidence type="ECO:0000313" key="3">
    <source>
        <dbReference type="Proteomes" id="UP000007947"/>
    </source>
</evidence>
<feature type="region of interest" description="Disordered" evidence="1">
    <location>
        <begin position="37"/>
        <end position="75"/>
    </location>
</feature>
<dbReference type="EMBL" id="AP012204">
    <property type="protein sequence ID" value="BAK38005.1"/>
    <property type="molecule type" value="Genomic_DNA"/>
</dbReference>
<dbReference type="HOGENOM" id="CLU_2667018_0_0_11"/>
<dbReference type="KEGG" id="mph:MLP_49910"/>
<dbReference type="Proteomes" id="UP000007947">
    <property type="component" value="Chromosome"/>
</dbReference>
<reference evidence="2 3" key="1">
    <citation type="submission" date="2011-05" db="EMBL/GenBank/DDBJ databases">
        <title>Whole genome sequence of Microlunatus phosphovorus NM-1.</title>
        <authorList>
            <person name="Hosoyama A."/>
            <person name="Sasaki K."/>
            <person name="Harada T."/>
            <person name="Igarashi R."/>
            <person name="Kawakoshi A."/>
            <person name="Sasagawa M."/>
            <person name="Fukada J."/>
            <person name="Nakamura S."/>
            <person name="Katano Y."/>
            <person name="Hanada S."/>
            <person name="Kamagata Y."/>
            <person name="Nakamura N."/>
            <person name="Yamazaki S."/>
            <person name="Fujita N."/>
        </authorList>
    </citation>
    <scope>NUCLEOTIDE SEQUENCE [LARGE SCALE GENOMIC DNA]</scope>
    <source>
        <strain evidence="3">ATCC 700054 / DSM 10555 / JCM 9379 / NBRC 101784 / NCIMB 13414 / VKM Ac-1990 / NM-1</strain>
    </source>
</reference>
<organism evidence="2 3">
    <name type="scientific">Microlunatus phosphovorus (strain ATCC 700054 / DSM 10555 / JCM 9379 / NBRC 101784 / NCIMB 13414 / VKM Ac-1990 / NM-1)</name>
    <dbReference type="NCBI Taxonomy" id="1032480"/>
    <lineage>
        <taxon>Bacteria</taxon>
        <taxon>Bacillati</taxon>
        <taxon>Actinomycetota</taxon>
        <taxon>Actinomycetes</taxon>
        <taxon>Propionibacteriales</taxon>
        <taxon>Propionibacteriaceae</taxon>
        <taxon>Microlunatus</taxon>
    </lineage>
</organism>
<evidence type="ECO:0000313" key="2">
    <source>
        <dbReference type="EMBL" id="BAK38005.1"/>
    </source>
</evidence>
<name>F5XG71_MICPN</name>
<sequence length="75" mass="8407">MVQRHEIGIDHRRMLKNGIDQFGCQLFVTRCEPPLPGLRLPPSLTRRKGVSCSLSRPDGAVAPPHGRSRRGRHSL</sequence>